<keyword evidence="2" id="KW-1185">Reference proteome</keyword>
<dbReference type="Proteomes" id="UP001549204">
    <property type="component" value="Unassembled WGS sequence"/>
</dbReference>
<dbReference type="EMBL" id="JBEPMC010000018">
    <property type="protein sequence ID" value="MET3583461.1"/>
    <property type="molecule type" value="Genomic_DNA"/>
</dbReference>
<name>A0ABV2GYU2_9HYPH</name>
<reference evidence="1 2" key="1">
    <citation type="submission" date="2024-06" db="EMBL/GenBank/DDBJ databases">
        <title>Genomic Encyclopedia of Type Strains, Phase IV (KMG-IV): sequencing the most valuable type-strain genomes for metagenomic binning, comparative biology and taxonomic classification.</title>
        <authorList>
            <person name="Goeker M."/>
        </authorList>
    </citation>
    <scope>NUCLEOTIDE SEQUENCE [LARGE SCALE GENOMIC DNA]</scope>
    <source>
        <strain evidence="1 2">DSM 100022</strain>
    </source>
</reference>
<evidence type="ECO:0000313" key="2">
    <source>
        <dbReference type="Proteomes" id="UP001549204"/>
    </source>
</evidence>
<comment type="caution">
    <text evidence="1">The sequence shown here is derived from an EMBL/GenBank/DDBJ whole genome shotgun (WGS) entry which is preliminary data.</text>
</comment>
<accession>A0ABV2GYU2</accession>
<protein>
    <recommendedName>
        <fullName evidence="3">AraC family transcriptional regulator</fullName>
    </recommendedName>
</protein>
<evidence type="ECO:0000313" key="1">
    <source>
        <dbReference type="EMBL" id="MET3583461.1"/>
    </source>
</evidence>
<organism evidence="1 2">
    <name type="scientific">Mesorhizobium robiniae</name>
    <dbReference type="NCBI Taxonomy" id="559315"/>
    <lineage>
        <taxon>Bacteria</taxon>
        <taxon>Pseudomonadati</taxon>
        <taxon>Pseudomonadota</taxon>
        <taxon>Alphaproteobacteria</taxon>
        <taxon>Hyphomicrobiales</taxon>
        <taxon>Phyllobacteriaceae</taxon>
        <taxon>Mesorhizobium</taxon>
    </lineage>
</organism>
<proteinExistence type="predicted"/>
<evidence type="ECO:0008006" key="3">
    <source>
        <dbReference type="Google" id="ProtNLM"/>
    </source>
</evidence>
<sequence length="34" mass="3835">MNDVDWKTSSRFSPGSGELCFRGGDRMFGERDHG</sequence>
<gene>
    <name evidence="1" type="ORF">ABID19_006526</name>
</gene>